<evidence type="ECO:0000313" key="2">
    <source>
        <dbReference type="Proteomes" id="UP000297452"/>
    </source>
</evidence>
<accession>A0A4Z1I5U2</accession>
<comment type="caution">
    <text evidence="1">The sequence shown here is derived from an EMBL/GenBank/DDBJ whole genome shotgun (WGS) entry which is preliminary data.</text>
</comment>
<dbReference type="AlphaFoldDB" id="A0A4Z1I5U2"/>
<dbReference type="Proteomes" id="UP000297452">
    <property type="component" value="Unassembled WGS sequence"/>
</dbReference>
<name>A0A4Z1I5U2_9HELO</name>
<keyword evidence="2" id="KW-1185">Reference proteome</keyword>
<gene>
    <name evidence="1" type="ORF">BOTNAR_0211g00050</name>
</gene>
<dbReference type="EMBL" id="PQXJ01000211">
    <property type="protein sequence ID" value="TGO56999.1"/>
    <property type="molecule type" value="Genomic_DNA"/>
</dbReference>
<proteinExistence type="predicted"/>
<protein>
    <submittedName>
        <fullName evidence="1">Uncharacterized protein</fullName>
    </submittedName>
</protein>
<organism evidence="1 2">
    <name type="scientific">Botryotinia narcissicola</name>
    <dbReference type="NCBI Taxonomy" id="278944"/>
    <lineage>
        <taxon>Eukaryota</taxon>
        <taxon>Fungi</taxon>
        <taxon>Dikarya</taxon>
        <taxon>Ascomycota</taxon>
        <taxon>Pezizomycotina</taxon>
        <taxon>Leotiomycetes</taxon>
        <taxon>Helotiales</taxon>
        <taxon>Sclerotiniaceae</taxon>
        <taxon>Botryotinia</taxon>
    </lineage>
</organism>
<dbReference type="OrthoDB" id="10255570at2759"/>
<sequence length="133" mass="15039">MAYNKTSSPPRTSAPDLEILGDQVTLHPSGYIEPPERPHDGEKERNLVEHMARFRSSPLEFLREVSLHVSGTGWRAYDHFIGQPIFYPGFSENMTAAVMSTPILQTQISELAEKRIGIEEQEGLLNKDDPLYN</sequence>
<dbReference type="STRING" id="278944.A0A4Z1I5U2"/>
<evidence type="ECO:0000313" key="1">
    <source>
        <dbReference type="EMBL" id="TGO56999.1"/>
    </source>
</evidence>
<reference evidence="1 2" key="1">
    <citation type="submission" date="2017-12" db="EMBL/GenBank/DDBJ databases">
        <title>Comparative genomics of Botrytis spp.</title>
        <authorList>
            <person name="Valero-Jimenez C.A."/>
            <person name="Tapia P."/>
            <person name="Veloso J."/>
            <person name="Silva-Moreno E."/>
            <person name="Staats M."/>
            <person name="Valdes J.H."/>
            <person name="Van Kan J.A.L."/>
        </authorList>
    </citation>
    <scope>NUCLEOTIDE SEQUENCE [LARGE SCALE GENOMIC DNA]</scope>
    <source>
        <strain evidence="1 2">MUCL2120</strain>
    </source>
</reference>